<dbReference type="Gene3D" id="3.40.50.1820">
    <property type="entry name" value="alpha/beta hydrolase"/>
    <property type="match status" value="1"/>
</dbReference>
<accession>A0ABY6URX0</accession>
<comment type="caution">
    <text evidence="2">The sequence shown here is derived from an EMBL/GenBank/DDBJ whole genome shotgun (WGS) entry which is preliminary data.</text>
</comment>
<dbReference type="InterPro" id="IPR050466">
    <property type="entry name" value="Carboxylest/Gibb_receptor"/>
</dbReference>
<dbReference type="InterPro" id="IPR029058">
    <property type="entry name" value="AB_hydrolase_fold"/>
</dbReference>
<gene>
    <name evidence="2" type="ORF">CLO192961_LOCUS337072</name>
</gene>
<dbReference type="SUPFAM" id="SSF53474">
    <property type="entry name" value="alpha/beta-Hydrolases"/>
    <property type="match status" value="1"/>
</dbReference>
<sequence>MSIDEPFRAVYRVINGQEIDADIYLPKVGRDVREAICPILINIHGGAFMLGSSDMVNRDQINDCLGRQWIVVVPNHRLCPQVNILEGPMEDCRDLLLWIHRGELQKLLLRDVNCSHVVDLDHVFAFGTSSGGTLALSLGFGVPRPVTAIFDMYGPSTFSNPFWTTKIPTLLSQLPSHLTDDFINRVFDEKIVPIKGGVSLEGQQPNGPDFADPRQAYALMQIANGTLMEAIFPQGDWSRIDPAENISAHFPPTFIAHGIDDEMVPISLTRLDIWSQNNFDIKVVIGWTA</sequence>
<protein>
    <recommendedName>
        <fullName evidence="1">BD-FAE-like domain-containing protein</fullName>
    </recommendedName>
</protein>
<reference evidence="2 3" key="1">
    <citation type="submission" date="2019-06" db="EMBL/GenBank/DDBJ databases">
        <authorList>
            <person name="Broberg M."/>
        </authorList>
    </citation>
    <scope>NUCLEOTIDE SEQUENCE [LARGE SCALE GENOMIC DNA]</scope>
</reference>
<dbReference type="PANTHER" id="PTHR23024:SF24">
    <property type="entry name" value="ALPHA_BETA HYDROLASE FOLD-3 DOMAIN-CONTAINING PROTEIN"/>
    <property type="match status" value="1"/>
</dbReference>
<evidence type="ECO:0000259" key="1">
    <source>
        <dbReference type="Pfam" id="PF20434"/>
    </source>
</evidence>
<dbReference type="EMBL" id="CABFNS010000852">
    <property type="protein sequence ID" value="VUC32972.1"/>
    <property type="molecule type" value="Genomic_DNA"/>
</dbReference>
<dbReference type="InterPro" id="IPR049492">
    <property type="entry name" value="BD-FAE-like_dom"/>
</dbReference>
<dbReference type="PANTHER" id="PTHR23024">
    <property type="entry name" value="ARYLACETAMIDE DEACETYLASE"/>
    <property type="match status" value="1"/>
</dbReference>
<feature type="domain" description="BD-FAE-like" evidence="1">
    <location>
        <begin position="22"/>
        <end position="140"/>
    </location>
</feature>
<name>A0ABY6URX0_BIOOC</name>
<proteinExistence type="predicted"/>
<evidence type="ECO:0000313" key="2">
    <source>
        <dbReference type="EMBL" id="VUC32972.1"/>
    </source>
</evidence>
<dbReference type="Proteomes" id="UP000766486">
    <property type="component" value="Unassembled WGS sequence"/>
</dbReference>
<dbReference type="Pfam" id="PF20434">
    <property type="entry name" value="BD-FAE"/>
    <property type="match status" value="1"/>
</dbReference>
<evidence type="ECO:0000313" key="3">
    <source>
        <dbReference type="Proteomes" id="UP000766486"/>
    </source>
</evidence>
<keyword evidence="3" id="KW-1185">Reference proteome</keyword>
<organism evidence="2 3">
    <name type="scientific">Bionectria ochroleuca</name>
    <name type="common">Gliocladium roseum</name>
    <dbReference type="NCBI Taxonomy" id="29856"/>
    <lineage>
        <taxon>Eukaryota</taxon>
        <taxon>Fungi</taxon>
        <taxon>Dikarya</taxon>
        <taxon>Ascomycota</taxon>
        <taxon>Pezizomycotina</taxon>
        <taxon>Sordariomycetes</taxon>
        <taxon>Hypocreomycetidae</taxon>
        <taxon>Hypocreales</taxon>
        <taxon>Bionectriaceae</taxon>
        <taxon>Clonostachys</taxon>
    </lineage>
</organism>